<protein>
    <submittedName>
        <fullName evidence="2">Uncharacterized protein</fullName>
    </submittedName>
</protein>
<organism evidence="2 3">
    <name type="scientific">Morus notabilis</name>
    <dbReference type="NCBI Taxonomy" id="981085"/>
    <lineage>
        <taxon>Eukaryota</taxon>
        <taxon>Viridiplantae</taxon>
        <taxon>Streptophyta</taxon>
        <taxon>Embryophyta</taxon>
        <taxon>Tracheophyta</taxon>
        <taxon>Spermatophyta</taxon>
        <taxon>Magnoliopsida</taxon>
        <taxon>eudicotyledons</taxon>
        <taxon>Gunneridae</taxon>
        <taxon>Pentapetalae</taxon>
        <taxon>rosids</taxon>
        <taxon>fabids</taxon>
        <taxon>Rosales</taxon>
        <taxon>Moraceae</taxon>
        <taxon>Moreae</taxon>
        <taxon>Morus</taxon>
    </lineage>
</organism>
<proteinExistence type="predicted"/>
<evidence type="ECO:0000313" key="2">
    <source>
        <dbReference type="EMBL" id="EXB70702.1"/>
    </source>
</evidence>
<dbReference type="Proteomes" id="UP000030645">
    <property type="component" value="Unassembled WGS sequence"/>
</dbReference>
<sequence length="89" mass="10265">MTSASITGPCNICNRVFAIARQLMEDAIEEHIPFMVNEYFDLMEDLKKCTKEQLAEVDESHKDMVEEMLHDPLRSMENIRSTDVEESIA</sequence>
<keyword evidence="3" id="KW-1185">Reference proteome</keyword>
<dbReference type="AlphaFoldDB" id="W9R582"/>
<evidence type="ECO:0000313" key="3">
    <source>
        <dbReference type="Proteomes" id="UP000030645"/>
    </source>
</evidence>
<feature type="region of interest" description="Disordered" evidence="1">
    <location>
        <begin position="69"/>
        <end position="89"/>
    </location>
</feature>
<name>W9R582_9ROSA</name>
<gene>
    <name evidence="2" type="ORF">L484_023888</name>
</gene>
<evidence type="ECO:0000256" key="1">
    <source>
        <dbReference type="SAM" id="MobiDB-lite"/>
    </source>
</evidence>
<accession>W9R582</accession>
<dbReference type="EMBL" id="KE344611">
    <property type="protein sequence ID" value="EXB70702.1"/>
    <property type="molecule type" value="Genomic_DNA"/>
</dbReference>
<reference evidence="3" key="1">
    <citation type="submission" date="2013-01" db="EMBL/GenBank/DDBJ databases">
        <title>Draft Genome Sequence of a Mulberry Tree, Morus notabilis C.K. Schneid.</title>
        <authorList>
            <person name="He N."/>
            <person name="Zhao S."/>
        </authorList>
    </citation>
    <scope>NUCLEOTIDE SEQUENCE</scope>
</reference>